<gene>
    <name evidence="3" type="ORF">MM415A01504_0013</name>
    <name evidence="2" type="ORF">MM415B00897_0028</name>
</gene>
<reference evidence="3" key="1">
    <citation type="submission" date="2020-03" db="EMBL/GenBank/DDBJ databases">
        <title>The deep terrestrial virosphere.</title>
        <authorList>
            <person name="Holmfeldt K."/>
            <person name="Nilsson E."/>
            <person name="Simone D."/>
            <person name="Lopez-Fernandez M."/>
            <person name="Wu X."/>
            <person name="de Brujin I."/>
            <person name="Lundin D."/>
            <person name="Andersson A."/>
            <person name="Bertilsson S."/>
            <person name="Dopson M."/>
        </authorList>
    </citation>
    <scope>NUCLEOTIDE SEQUENCE</scope>
    <source>
        <strain evidence="3">MM415A01504</strain>
        <strain evidence="2">MM415B00897</strain>
    </source>
</reference>
<accession>A0A6M3K309</accession>
<dbReference type="EMBL" id="MT141450">
    <property type="protein sequence ID" value="QJA61717.1"/>
    <property type="molecule type" value="Genomic_DNA"/>
</dbReference>
<evidence type="ECO:0008006" key="4">
    <source>
        <dbReference type="Google" id="ProtNLM"/>
    </source>
</evidence>
<evidence type="ECO:0000313" key="3">
    <source>
        <dbReference type="EMBL" id="QJA76474.1"/>
    </source>
</evidence>
<protein>
    <recommendedName>
        <fullName evidence="4">Holin</fullName>
    </recommendedName>
</protein>
<name>A0A6M3K309_9ZZZZ</name>
<evidence type="ECO:0000256" key="1">
    <source>
        <dbReference type="SAM" id="Phobius"/>
    </source>
</evidence>
<proteinExistence type="predicted"/>
<organism evidence="3">
    <name type="scientific">viral metagenome</name>
    <dbReference type="NCBI Taxonomy" id="1070528"/>
    <lineage>
        <taxon>unclassified sequences</taxon>
        <taxon>metagenomes</taxon>
        <taxon>organismal metagenomes</taxon>
    </lineage>
</organism>
<dbReference type="EMBL" id="MT142227">
    <property type="protein sequence ID" value="QJA76474.1"/>
    <property type="molecule type" value="Genomic_DNA"/>
</dbReference>
<dbReference type="AlphaFoldDB" id="A0A6M3K309"/>
<feature type="transmembrane region" description="Helical" evidence="1">
    <location>
        <begin position="12"/>
        <end position="31"/>
    </location>
</feature>
<sequence>MDLVEQIAKFLYSYGGWGVAVLLGVAIRNLYKDFKETIGAKDALIQTLNENHHNEIVAVVTECTGILTLVKDALARCEARQQARERN</sequence>
<evidence type="ECO:0000313" key="2">
    <source>
        <dbReference type="EMBL" id="QJA61717.1"/>
    </source>
</evidence>
<keyword evidence="1" id="KW-0472">Membrane</keyword>
<keyword evidence="1" id="KW-0812">Transmembrane</keyword>
<keyword evidence="1" id="KW-1133">Transmembrane helix</keyword>